<dbReference type="AlphaFoldDB" id="A0A084U6Q9"/>
<dbReference type="RefSeq" id="WP_036485652.1">
    <property type="nucleotide sequence ID" value="NZ_JMQM01000002.1"/>
</dbReference>
<organism evidence="3 4">
    <name type="scientific">Nitratireductor basaltis</name>
    <dbReference type="NCBI Taxonomy" id="472175"/>
    <lineage>
        <taxon>Bacteria</taxon>
        <taxon>Pseudomonadati</taxon>
        <taxon>Pseudomonadota</taxon>
        <taxon>Alphaproteobacteria</taxon>
        <taxon>Hyphomicrobiales</taxon>
        <taxon>Phyllobacteriaceae</taxon>
        <taxon>Nitratireductor</taxon>
    </lineage>
</organism>
<feature type="compositionally biased region" description="Basic and acidic residues" evidence="1">
    <location>
        <begin position="179"/>
        <end position="192"/>
    </location>
</feature>
<dbReference type="STRING" id="472175.EL18_02898"/>
<proteinExistence type="predicted"/>
<reference evidence="3 4" key="1">
    <citation type="submission" date="2014-05" db="EMBL/GenBank/DDBJ databases">
        <title>Draft Genome Sequence of Nitratireductor basaltis Strain UMTGB225, A Marine Bacterium Isolated from Green Barrel Tunicate.</title>
        <authorList>
            <person name="Gan H.Y."/>
        </authorList>
    </citation>
    <scope>NUCLEOTIDE SEQUENCE [LARGE SCALE GENOMIC DNA]</scope>
    <source>
        <strain evidence="3 4">UMTGB225</strain>
    </source>
</reference>
<accession>A0A084U6Q9</accession>
<dbReference type="OrthoDB" id="5459937at2"/>
<feature type="region of interest" description="Disordered" evidence="1">
    <location>
        <begin position="165"/>
        <end position="192"/>
    </location>
</feature>
<dbReference type="Gene3D" id="3.40.630.30">
    <property type="match status" value="1"/>
</dbReference>
<name>A0A084U6Q9_9HYPH</name>
<dbReference type="CDD" id="cd04301">
    <property type="entry name" value="NAT_SF"/>
    <property type="match status" value="1"/>
</dbReference>
<dbReference type="PATRIC" id="fig|472175.3.peg.2892"/>
<keyword evidence="4" id="KW-1185">Reference proteome</keyword>
<dbReference type="PROSITE" id="PS51186">
    <property type="entry name" value="GNAT"/>
    <property type="match status" value="1"/>
</dbReference>
<feature type="domain" description="N-acetyltransferase" evidence="2">
    <location>
        <begin position="3"/>
        <end position="167"/>
    </location>
</feature>
<dbReference type="InterPro" id="IPR016181">
    <property type="entry name" value="Acyl_CoA_acyltransferase"/>
</dbReference>
<gene>
    <name evidence="3" type="ORF">EL18_02898</name>
</gene>
<dbReference type="InterPro" id="IPR000182">
    <property type="entry name" value="GNAT_dom"/>
</dbReference>
<dbReference type="Pfam" id="PF00583">
    <property type="entry name" value="Acetyltransf_1"/>
    <property type="match status" value="1"/>
</dbReference>
<evidence type="ECO:0000259" key="2">
    <source>
        <dbReference type="PROSITE" id="PS51186"/>
    </source>
</evidence>
<evidence type="ECO:0000313" key="3">
    <source>
        <dbReference type="EMBL" id="KFB08645.1"/>
    </source>
</evidence>
<keyword evidence="3" id="KW-0808">Transferase</keyword>
<evidence type="ECO:0000256" key="1">
    <source>
        <dbReference type="SAM" id="MobiDB-lite"/>
    </source>
</evidence>
<sequence length="192" mass="21308">MTIDIRPATYEDIPAITRIYAHSVDHGTATYELEAPDEAEMRRRFDALTGEGYPFIVACEGNIVLGYAYGGPFRARPAYRFMVEDSIYLAPDAQGKGLGKKLMHALIAECRNRGYRQLLAVIGDGSEKSPSVRLHTSCGFTHCGVLVGSGYKHNRWLDTTFMQLELNGGNQTPPDPESVPERHFRKSDLAKA</sequence>
<dbReference type="PANTHER" id="PTHR43072">
    <property type="entry name" value="N-ACETYLTRANSFERASE"/>
    <property type="match status" value="1"/>
</dbReference>
<dbReference type="Proteomes" id="UP000053675">
    <property type="component" value="Unassembled WGS sequence"/>
</dbReference>
<protein>
    <submittedName>
        <fullName evidence="3">N-acetyltransferase GCN5</fullName>
    </submittedName>
</protein>
<dbReference type="PANTHER" id="PTHR43072:SF8">
    <property type="entry name" value="ACYLTRANSFERASE FABY-RELATED"/>
    <property type="match status" value="1"/>
</dbReference>
<dbReference type="GO" id="GO:0016747">
    <property type="term" value="F:acyltransferase activity, transferring groups other than amino-acyl groups"/>
    <property type="evidence" value="ECO:0007669"/>
    <property type="project" value="InterPro"/>
</dbReference>
<comment type="caution">
    <text evidence="3">The sequence shown here is derived from an EMBL/GenBank/DDBJ whole genome shotgun (WGS) entry which is preliminary data.</text>
</comment>
<dbReference type="SUPFAM" id="SSF55729">
    <property type="entry name" value="Acyl-CoA N-acyltransferases (Nat)"/>
    <property type="match status" value="1"/>
</dbReference>
<evidence type="ECO:0000313" key="4">
    <source>
        <dbReference type="Proteomes" id="UP000053675"/>
    </source>
</evidence>
<dbReference type="eggNOG" id="COG1247">
    <property type="taxonomic scope" value="Bacteria"/>
</dbReference>
<dbReference type="EMBL" id="JMQM01000002">
    <property type="protein sequence ID" value="KFB08645.1"/>
    <property type="molecule type" value="Genomic_DNA"/>
</dbReference>